<accession>A0A132MMF3</accession>
<protein>
    <submittedName>
        <fullName evidence="1">Uncharacterized protein</fullName>
    </submittedName>
</protein>
<dbReference type="AlphaFoldDB" id="A0A132MMF3"/>
<keyword evidence="2" id="KW-1185">Reference proteome</keyword>
<organism evidence="1 2">
    <name type="scientific">Carbonactinospora thermoautotrophica</name>
    <dbReference type="NCBI Taxonomy" id="1469144"/>
    <lineage>
        <taxon>Bacteria</taxon>
        <taxon>Bacillati</taxon>
        <taxon>Actinomycetota</taxon>
        <taxon>Actinomycetes</taxon>
        <taxon>Kitasatosporales</taxon>
        <taxon>Carbonactinosporaceae</taxon>
        <taxon>Carbonactinospora</taxon>
    </lineage>
</organism>
<evidence type="ECO:0000313" key="2">
    <source>
        <dbReference type="Proteomes" id="UP000070188"/>
    </source>
</evidence>
<dbReference type="PATRIC" id="fig|1469144.10.peg.770"/>
<evidence type="ECO:0000313" key="1">
    <source>
        <dbReference type="EMBL" id="KWW99036.1"/>
    </source>
</evidence>
<reference evidence="2" key="1">
    <citation type="submission" date="2015-04" db="EMBL/GenBank/DDBJ databases">
        <title>Physiological reanalysis, assessment of diazotrophy, and genome sequences of multiple isolates of Streptomyces thermoautotrophicus.</title>
        <authorList>
            <person name="MacKellar D.C."/>
            <person name="Lieber L."/>
            <person name="Norman J."/>
            <person name="Bolger A."/>
            <person name="Tobin C."/>
            <person name="Murray J.W."/>
            <person name="Chang R."/>
            <person name="Ford T."/>
            <person name="Nguyen P.Q."/>
            <person name="Woodward J."/>
            <person name="Permingeat H."/>
            <person name="Joshi N.S."/>
            <person name="Silver P.A."/>
            <person name="Usadel B."/>
            <person name="Rutherford A.W."/>
            <person name="Friesen M."/>
            <person name="Prell J."/>
        </authorList>
    </citation>
    <scope>NUCLEOTIDE SEQUENCE [LARGE SCALE GENOMIC DNA]</scope>
    <source>
        <strain evidence="2">H1</strain>
    </source>
</reference>
<dbReference type="EMBL" id="LAXD01000001">
    <property type="protein sequence ID" value="KWW99036.1"/>
    <property type="molecule type" value="Genomic_DNA"/>
</dbReference>
<comment type="caution">
    <text evidence="1">The sequence shown here is derived from an EMBL/GenBank/DDBJ whole genome shotgun (WGS) entry which is preliminary data.</text>
</comment>
<gene>
    <name evidence="1" type="ORF">LI90_668</name>
</gene>
<sequence length="147" mass="16463">MPLPGLPLDIPVKGQQYAADFTELSTVSSAELLRAKRIACLSETGITLLLQRHTHHLSRAVIDLPTFYQSISGVLTEAELEQDWVEGLVPGIWDNPDPDQLANASKAFHEFLGPPGSDLREKLKQVRTQAEVRRTVREEIRARRQQA</sequence>
<proteinExistence type="predicted"/>
<dbReference type="Proteomes" id="UP000070188">
    <property type="component" value="Unassembled WGS sequence"/>
</dbReference>
<dbReference type="STRING" id="1469144.LI90_668"/>
<name>A0A132MMF3_9ACTN</name>